<name>A0A0C4E6Z2_MAGP6</name>
<feature type="compositionally biased region" description="Polar residues" evidence="1">
    <location>
        <begin position="45"/>
        <end position="58"/>
    </location>
</feature>
<evidence type="ECO:0000313" key="3">
    <source>
        <dbReference type="EMBL" id="KLU89319.1"/>
    </source>
</evidence>
<feature type="region of interest" description="Disordered" evidence="1">
    <location>
        <begin position="390"/>
        <end position="416"/>
    </location>
</feature>
<evidence type="ECO:0000313" key="4">
    <source>
        <dbReference type="EnsemblFungi" id="MAPG_08292T0"/>
    </source>
</evidence>
<feature type="compositionally biased region" description="Low complexity" evidence="1">
    <location>
        <begin position="31"/>
        <end position="43"/>
    </location>
</feature>
<dbReference type="OMA" id="MCEWITK"/>
<evidence type="ECO:0000313" key="5">
    <source>
        <dbReference type="Proteomes" id="UP000011715"/>
    </source>
</evidence>
<dbReference type="EMBL" id="GL876972">
    <property type="protein sequence ID" value="KLU89319.1"/>
    <property type="molecule type" value="Genomic_DNA"/>
</dbReference>
<evidence type="ECO:0000256" key="1">
    <source>
        <dbReference type="SAM" id="MobiDB-lite"/>
    </source>
</evidence>
<dbReference type="VEuPathDB" id="FungiDB:MAPG_08292"/>
<feature type="compositionally biased region" description="Basic and acidic residues" evidence="1">
    <location>
        <begin position="79"/>
        <end position="92"/>
    </location>
</feature>
<reference evidence="3" key="1">
    <citation type="submission" date="2010-05" db="EMBL/GenBank/DDBJ databases">
        <title>The Genome Sequence of Magnaporthe poae strain ATCC 64411.</title>
        <authorList>
            <consortium name="The Broad Institute Genome Sequencing Platform"/>
            <consortium name="Broad Institute Genome Sequencing Center for Infectious Disease"/>
            <person name="Ma L.-J."/>
            <person name="Dead R."/>
            <person name="Young S."/>
            <person name="Zeng Q."/>
            <person name="Koehrsen M."/>
            <person name="Alvarado L."/>
            <person name="Berlin A."/>
            <person name="Chapman S.B."/>
            <person name="Chen Z."/>
            <person name="Freedman E."/>
            <person name="Gellesch M."/>
            <person name="Goldberg J."/>
            <person name="Griggs A."/>
            <person name="Gujja S."/>
            <person name="Heilman E.R."/>
            <person name="Heiman D."/>
            <person name="Hepburn T."/>
            <person name="Howarth C."/>
            <person name="Jen D."/>
            <person name="Larson L."/>
            <person name="Mehta T."/>
            <person name="Neiman D."/>
            <person name="Pearson M."/>
            <person name="Roberts A."/>
            <person name="Saif S."/>
            <person name="Shea T."/>
            <person name="Shenoy N."/>
            <person name="Sisk P."/>
            <person name="Stolte C."/>
            <person name="Sykes S."/>
            <person name="Walk T."/>
            <person name="White J."/>
            <person name="Yandava C."/>
            <person name="Haas B."/>
            <person name="Nusbaum C."/>
            <person name="Birren B."/>
        </authorList>
    </citation>
    <scope>NUCLEOTIDE SEQUENCE</scope>
    <source>
        <strain evidence="3">ATCC 64411</strain>
    </source>
</reference>
<dbReference type="EMBL" id="ADBL01001998">
    <property type="status" value="NOT_ANNOTATED_CDS"/>
    <property type="molecule type" value="Genomic_DNA"/>
</dbReference>
<reference evidence="4" key="4">
    <citation type="journal article" date="2015" name="G3 (Bethesda)">
        <title>Genome sequences of three phytopathogenic species of the Magnaporthaceae family of fungi.</title>
        <authorList>
            <person name="Okagaki L.H."/>
            <person name="Nunes C.C."/>
            <person name="Sailsbery J."/>
            <person name="Clay B."/>
            <person name="Brown D."/>
            <person name="John T."/>
            <person name="Oh Y."/>
            <person name="Young N."/>
            <person name="Fitzgerald M."/>
            <person name="Haas B.J."/>
            <person name="Zeng Q."/>
            <person name="Young S."/>
            <person name="Adiconis X."/>
            <person name="Fan L."/>
            <person name="Levin J.Z."/>
            <person name="Mitchell T.K."/>
            <person name="Okubara P.A."/>
            <person name="Farman M.L."/>
            <person name="Kohn L.M."/>
            <person name="Birren B."/>
            <person name="Ma L.-J."/>
            <person name="Dean R.A."/>
        </authorList>
    </citation>
    <scope>NUCLEOTIDE SEQUENCE</scope>
    <source>
        <strain evidence="4">ATCC 64411 / 73-15</strain>
    </source>
</reference>
<gene>
    <name evidence="3" type="ORF">MAPG_08292</name>
</gene>
<organism evidence="4 5">
    <name type="scientific">Magnaporthiopsis poae (strain ATCC 64411 / 73-15)</name>
    <name type="common">Kentucky bluegrass fungus</name>
    <name type="synonym">Magnaporthe poae</name>
    <dbReference type="NCBI Taxonomy" id="644358"/>
    <lineage>
        <taxon>Eukaryota</taxon>
        <taxon>Fungi</taxon>
        <taxon>Dikarya</taxon>
        <taxon>Ascomycota</taxon>
        <taxon>Pezizomycotina</taxon>
        <taxon>Sordariomycetes</taxon>
        <taxon>Sordariomycetidae</taxon>
        <taxon>Magnaporthales</taxon>
        <taxon>Magnaporthaceae</taxon>
        <taxon>Magnaporthiopsis</taxon>
    </lineage>
</organism>
<dbReference type="InterPro" id="IPR036047">
    <property type="entry name" value="F-box-like_dom_sf"/>
</dbReference>
<proteinExistence type="predicted"/>
<reference evidence="5" key="2">
    <citation type="submission" date="2010-05" db="EMBL/GenBank/DDBJ databases">
        <title>The genome sequence of Magnaporthe poae strain ATCC 64411.</title>
        <authorList>
            <person name="Ma L.-J."/>
            <person name="Dead R."/>
            <person name="Young S."/>
            <person name="Zeng Q."/>
            <person name="Koehrsen M."/>
            <person name="Alvarado L."/>
            <person name="Berlin A."/>
            <person name="Chapman S.B."/>
            <person name="Chen Z."/>
            <person name="Freedman E."/>
            <person name="Gellesch M."/>
            <person name="Goldberg J."/>
            <person name="Griggs A."/>
            <person name="Gujja S."/>
            <person name="Heilman E.R."/>
            <person name="Heiman D."/>
            <person name="Hepburn T."/>
            <person name="Howarth C."/>
            <person name="Jen D."/>
            <person name="Larson L."/>
            <person name="Mehta T."/>
            <person name="Neiman D."/>
            <person name="Pearson M."/>
            <person name="Roberts A."/>
            <person name="Saif S."/>
            <person name="Shea T."/>
            <person name="Shenoy N."/>
            <person name="Sisk P."/>
            <person name="Stolte C."/>
            <person name="Sykes S."/>
            <person name="Walk T."/>
            <person name="White J."/>
            <person name="Yandava C."/>
            <person name="Haas B."/>
            <person name="Nusbaum C."/>
            <person name="Birren B."/>
        </authorList>
    </citation>
    <scope>NUCLEOTIDE SEQUENCE [LARGE SCALE GENOMIC DNA]</scope>
    <source>
        <strain evidence="5">ATCC 64411 / 73-15</strain>
    </source>
</reference>
<dbReference type="CDD" id="cd09917">
    <property type="entry name" value="F-box_SF"/>
    <property type="match status" value="1"/>
</dbReference>
<dbReference type="eggNOG" id="ENOG502S9GA">
    <property type="taxonomic scope" value="Eukaryota"/>
</dbReference>
<dbReference type="InterPro" id="IPR001810">
    <property type="entry name" value="F-box_dom"/>
</dbReference>
<evidence type="ECO:0000259" key="2">
    <source>
        <dbReference type="PROSITE" id="PS50181"/>
    </source>
</evidence>
<dbReference type="Pfam" id="PF12937">
    <property type="entry name" value="F-box-like"/>
    <property type="match status" value="1"/>
</dbReference>
<dbReference type="STRING" id="644358.A0A0C4E6Z2"/>
<dbReference type="Proteomes" id="UP000011715">
    <property type="component" value="Unassembled WGS sequence"/>
</dbReference>
<reference evidence="3" key="3">
    <citation type="submission" date="2011-03" db="EMBL/GenBank/DDBJ databases">
        <title>Annotation of Magnaporthe poae ATCC 64411.</title>
        <authorList>
            <person name="Ma L.-J."/>
            <person name="Dead R."/>
            <person name="Young S.K."/>
            <person name="Zeng Q."/>
            <person name="Gargeya S."/>
            <person name="Fitzgerald M."/>
            <person name="Haas B."/>
            <person name="Abouelleil A."/>
            <person name="Alvarado L."/>
            <person name="Arachchi H.M."/>
            <person name="Berlin A."/>
            <person name="Brown A."/>
            <person name="Chapman S.B."/>
            <person name="Chen Z."/>
            <person name="Dunbar C."/>
            <person name="Freedman E."/>
            <person name="Gearin G."/>
            <person name="Gellesch M."/>
            <person name="Goldberg J."/>
            <person name="Griggs A."/>
            <person name="Gujja S."/>
            <person name="Heiman D."/>
            <person name="Howarth C."/>
            <person name="Larson L."/>
            <person name="Lui A."/>
            <person name="MacDonald P.J.P."/>
            <person name="Mehta T."/>
            <person name="Montmayeur A."/>
            <person name="Murphy C."/>
            <person name="Neiman D."/>
            <person name="Pearson M."/>
            <person name="Priest M."/>
            <person name="Roberts A."/>
            <person name="Saif S."/>
            <person name="Shea T."/>
            <person name="Shenoy N."/>
            <person name="Sisk P."/>
            <person name="Stolte C."/>
            <person name="Sykes S."/>
            <person name="Yandava C."/>
            <person name="Wortman J."/>
            <person name="Nusbaum C."/>
            <person name="Birren B."/>
        </authorList>
    </citation>
    <scope>NUCLEOTIDE SEQUENCE</scope>
    <source>
        <strain evidence="3">ATCC 64411</strain>
    </source>
</reference>
<reference evidence="4" key="5">
    <citation type="submission" date="2015-06" db="UniProtKB">
        <authorList>
            <consortium name="EnsemblFungi"/>
        </authorList>
    </citation>
    <scope>IDENTIFICATION</scope>
    <source>
        <strain evidence="4">ATCC 64411</strain>
    </source>
</reference>
<sequence length="519" mass="59081">MAAQPPRPVVMDHSGVDEFGSDKYLEKFHQEQQQQRAGQAAGGPSITQTSVITSSPSPFNLPYREPKRKFITRIFRAKPTGEHTPNSRRDSCSDGSAKTRSVAIDQLFLALPTELQVEIIVSLPLSDILNLRLASRAWHAMVTMSEVQIARYHLEHNIPAYAKRLYPLPEGTKPNLHHVCGLWHRLHVSAKLAYFICERVTKEIFLRTSEVQRREFAPAWERMRRRLIPLIFTIFHFFETYRARHLQHLQKNRGVGIRHMPYTLNPIEVEVMNMYDDRTLLQVHQVFPLVIASFCRRLRPPSYAGRVERTVRGYLKEKPADEVHVAALICGGLRQVEKFWEIKGYNTRRGAVDAWYKSITQEPVNPSTAKPKRGLRLPRKKSMAVLKENKAPPACNGDATAMHGGRESVDSGPGPRQNSFIFNTSLALGMPMGPLSYENARLLLPDLPPLQQMWLTTAEALILDRKIVERPADIKRNATMMLDLIREGGMEEEDAWWYGHGISDSIRPPPGATEDDPIE</sequence>
<dbReference type="OrthoDB" id="5396937at2759"/>
<dbReference type="AlphaFoldDB" id="A0A0C4E6Z2"/>
<dbReference type="SUPFAM" id="SSF81383">
    <property type="entry name" value="F-box domain"/>
    <property type="match status" value="1"/>
</dbReference>
<accession>A0A0C4E6Z2</accession>
<protein>
    <recommendedName>
        <fullName evidence="2">F-box domain-containing protein</fullName>
    </recommendedName>
</protein>
<feature type="region of interest" description="Disordered" evidence="1">
    <location>
        <begin position="76"/>
        <end position="96"/>
    </location>
</feature>
<dbReference type="EnsemblFungi" id="MAPG_08292T0">
    <property type="protein sequence ID" value="MAPG_08292T0"/>
    <property type="gene ID" value="MAPG_08292"/>
</dbReference>
<feature type="domain" description="F-box" evidence="2">
    <location>
        <begin position="105"/>
        <end position="152"/>
    </location>
</feature>
<keyword evidence="5" id="KW-1185">Reference proteome</keyword>
<feature type="region of interest" description="Disordered" evidence="1">
    <location>
        <begin position="29"/>
        <end position="63"/>
    </location>
</feature>
<dbReference type="PROSITE" id="PS50181">
    <property type="entry name" value="FBOX"/>
    <property type="match status" value="1"/>
</dbReference>